<dbReference type="EMBL" id="CP034145">
    <property type="protein sequence ID" value="AZH25965.1"/>
    <property type="molecule type" value="Genomic_DNA"/>
</dbReference>
<dbReference type="AlphaFoldDB" id="A0A3G8QUW7"/>
<keyword evidence="1" id="KW-1133">Transmembrane helix</keyword>
<organism evidence="2 3">
    <name type="scientific">Haloplanus aerogenes</name>
    <dbReference type="NCBI Taxonomy" id="660522"/>
    <lineage>
        <taxon>Archaea</taxon>
        <taxon>Methanobacteriati</taxon>
        <taxon>Methanobacteriota</taxon>
        <taxon>Stenosarchaea group</taxon>
        <taxon>Halobacteria</taxon>
        <taxon>Halobacteriales</taxon>
        <taxon>Haloferacaceae</taxon>
        <taxon>Haloplanus</taxon>
    </lineage>
</organism>
<accession>A0A3G8QUW7</accession>
<name>A0A3G8QUW7_9EURY</name>
<keyword evidence="1" id="KW-0812">Transmembrane</keyword>
<proteinExistence type="predicted"/>
<gene>
    <name evidence="2" type="ORF">DU502_11545</name>
</gene>
<sequence length="59" mass="6284">MYPLSSVEPRLGIVLGALCGIVGVVLRGPESGLLAAFVGYFLGKSLQSTLWTFRGQRTT</sequence>
<protein>
    <submittedName>
        <fullName evidence="2">Uncharacterized protein</fullName>
    </submittedName>
</protein>
<feature type="transmembrane region" description="Helical" evidence="1">
    <location>
        <begin position="7"/>
        <end position="26"/>
    </location>
</feature>
<keyword evidence="1" id="KW-0472">Membrane</keyword>
<keyword evidence="3" id="KW-1185">Reference proteome</keyword>
<dbReference type="Proteomes" id="UP000282007">
    <property type="component" value="Chromosome"/>
</dbReference>
<feature type="transmembrane region" description="Helical" evidence="1">
    <location>
        <begin position="32"/>
        <end position="53"/>
    </location>
</feature>
<reference evidence="2 3" key="1">
    <citation type="submission" date="2018-07" db="EMBL/GenBank/DDBJ databases">
        <title>Genome sequences of Haloplanus aerogenes JCM 16430T.</title>
        <authorList>
            <person name="Kim Y.B."/>
            <person name="Roh S.W."/>
        </authorList>
    </citation>
    <scope>NUCLEOTIDE SEQUENCE [LARGE SCALE GENOMIC DNA]</scope>
    <source>
        <strain evidence="2 3">JCM 16430</strain>
    </source>
</reference>
<evidence type="ECO:0000313" key="3">
    <source>
        <dbReference type="Proteomes" id="UP000282007"/>
    </source>
</evidence>
<evidence type="ECO:0000256" key="1">
    <source>
        <dbReference type="SAM" id="Phobius"/>
    </source>
</evidence>
<dbReference type="KEGG" id="haer:DU502_11545"/>
<evidence type="ECO:0000313" key="2">
    <source>
        <dbReference type="EMBL" id="AZH25965.1"/>
    </source>
</evidence>